<proteinExistence type="inferred from homology"/>
<dbReference type="GO" id="GO:0006508">
    <property type="term" value="P:proteolysis"/>
    <property type="evidence" value="ECO:0007669"/>
    <property type="project" value="InterPro"/>
</dbReference>
<feature type="domain" description="Peptidase S8/S53" evidence="3">
    <location>
        <begin position="28"/>
        <end position="202"/>
    </location>
</feature>
<evidence type="ECO:0000259" key="3">
    <source>
        <dbReference type="Pfam" id="PF00082"/>
    </source>
</evidence>
<keyword evidence="5" id="KW-1185">Reference proteome</keyword>
<comment type="similarity">
    <text evidence="1">Belongs to the peptidase S8 family.</text>
</comment>
<feature type="region of interest" description="Disordered" evidence="2">
    <location>
        <begin position="308"/>
        <end position="331"/>
    </location>
</feature>
<reference evidence="4" key="1">
    <citation type="journal article" date="2021" name="Nat. Commun.">
        <title>Genetic determinants of endophytism in the Arabidopsis root mycobiome.</title>
        <authorList>
            <person name="Mesny F."/>
            <person name="Miyauchi S."/>
            <person name="Thiergart T."/>
            <person name="Pickel B."/>
            <person name="Atanasova L."/>
            <person name="Karlsson M."/>
            <person name="Huettel B."/>
            <person name="Barry K.W."/>
            <person name="Haridas S."/>
            <person name="Chen C."/>
            <person name="Bauer D."/>
            <person name="Andreopoulos W."/>
            <person name="Pangilinan J."/>
            <person name="LaButti K."/>
            <person name="Riley R."/>
            <person name="Lipzen A."/>
            <person name="Clum A."/>
            <person name="Drula E."/>
            <person name="Henrissat B."/>
            <person name="Kohler A."/>
            <person name="Grigoriev I.V."/>
            <person name="Martin F.M."/>
            <person name="Hacquard S."/>
        </authorList>
    </citation>
    <scope>NUCLEOTIDE SEQUENCE</scope>
    <source>
        <strain evidence="4">MPI-CAGE-CH-0235</strain>
    </source>
</reference>
<dbReference type="Gene3D" id="3.40.50.200">
    <property type="entry name" value="Peptidase S8/S53 domain"/>
    <property type="match status" value="1"/>
</dbReference>
<dbReference type="Proteomes" id="UP000813444">
    <property type="component" value="Unassembled WGS sequence"/>
</dbReference>
<dbReference type="InterPro" id="IPR000209">
    <property type="entry name" value="Peptidase_S8/S53_dom"/>
</dbReference>
<evidence type="ECO:0000313" key="5">
    <source>
        <dbReference type="Proteomes" id="UP000813444"/>
    </source>
</evidence>
<dbReference type="InterPro" id="IPR036852">
    <property type="entry name" value="Peptidase_S8/S53_dom_sf"/>
</dbReference>
<organism evidence="4 5">
    <name type="scientific">Stachybotrys elegans</name>
    <dbReference type="NCBI Taxonomy" id="80388"/>
    <lineage>
        <taxon>Eukaryota</taxon>
        <taxon>Fungi</taxon>
        <taxon>Dikarya</taxon>
        <taxon>Ascomycota</taxon>
        <taxon>Pezizomycotina</taxon>
        <taxon>Sordariomycetes</taxon>
        <taxon>Hypocreomycetidae</taxon>
        <taxon>Hypocreales</taxon>
        <taxon>Stachybotryaceae</taxon>
        <taxon>Stachybotrys</taxon>
    </lineage>
</organism>
<dbReference type="SUPFAM" id="SSF52743">
    <property type="entry name" value="Subtilisin-like"/>
    <property type="match status" value="1"/>
</dbReference>
<gene>
    <name evidence="4" type="ORF">B0I35DRAFT_447067</name>
</gene>
<sequence>MSHNQPSQSNLIPLERVIDALVTVAERIATLGHGRTSVLNMSWGAARAESPSYFQDTMKDILKRIRSMGTVLVVSAGNWGDIGLFADDYCPQRFIQDKDLQDMIIVGATNKQGVESFWVSQYRDQRSLLYAGGEAVARPNGAGTSGFDMDGQGTSYSAGLVSGLVAYLRGLNSAWQTQLQDPANVRRLLFHLARKLDAAGSDSQVKKLIWNGQMRSDSCLLAPQTPGCPKIPDDLSELPLDGGDGGSCGAIVRRQNGGSCPGNGGVPGLSGDPITWNPGEPSPTCISGCGTYCRGYYCNVNPSGMPPDFEEPGPSGTTTDPPLPPIPTGSACSSKTTTTMCNGSGGDATCMTTTVCALDPPLPTLPPQPSNPDCPTRISTVLCNGSGGEAACMTSTVCLPNQPTLPPYTPKPNAPSCPASTEICVKTSTYTRCARGVTQSTQQAKATAVAQATTTSSSVAVETTKSELSDAQIAPHGQSAESFGVVALDPVFNRLLPRQGCDMVEFCECGTVEHWPCLSMWIQIMSTMFGHTTTIMVEEDGEQVCKVTSWCWLAQGADNCAKSGEFDCGDKYKLSWEGSKVTYYSPKYEVSFPGYLEVTDPSHVTTCFFGGTKVVTICAESSLKWNNFRGTTCGDSKKRGLQMIGDSSALNATDAAGMASLQAERESWVTRIVR</sequence>
<dbReference type="AlphaFoldDB" id="A0A8K0WJP3"/>
<name>A0A8K0WJP3_9HYPO</name>
<dbReference type="Pfam" id="PF00082">
    <property type="entry name" value="Peptidase_S8"/>
    <property type="match status" value="1"/>
</dbReference>
<accession>A0A8K0WJP3</accession>
<comment type="caution">
    <text evidence="4">The sequence shown here is derived from an EMBL/GenBank/DDBJ whole genome shotgun (WGS) entry which is preliminary data.</text>
</comment>
<comment type="caution">
    <text evidence="1">Lacks conserved residue(s) required for the propagation of feature annotation.</text>
</comment>
<evidence type="ECO:0000313" key="4">
    <source>
        <dbReference type="EMBL" id="KAH7303155.1"/>
    </source>
</evidence>
<dbReference type="CDD" id="cd00306">
    <property type="entry name" value="Peptidases_S8_S53"/>
    <property type="match status" value="1"/>
</dbReference>
<dbReference type="GO" id="GO:0004252">
    <property type="term" value="F:serine-type endopeptidase activity"/>
    <property type="evidence" value="ECO:0007669"/>
    <property type="project" value="InterPro"/>
</dbReference>
<evidence type="ECO:0000256" key="2">
    <source>
        <dbReference type="SAM" id="MobiDB-lite"/>
    </source>
</evidence>
<protein>
    <recommendedName>
        <fullName evidence="3">Peptidase S8/S53 domain-containing protein</fullName>
    </recommendedName>
</protein>
<dbReference type="PROSITE" id="PS51892">
    <property type="entry name" value="SUBTILASE"/>
    <property type="match status" value="1"/>
</dbReference>
<evidence type="ECO:0000256" key="1">
    <source>
        <dbReference type="PROSITE-ProRule" id="PRU01240"/>
    </source>
</evidence>
<dbReference type="OrthoDB" id="4744718at2759"/>
<dbReference type="EMBL" id="JAGPNK010000038">
    <property type="protein sequence ID" value="KAH7303155.1"/>
    <property type="molecule type" value="Genomic_DNA"/>
</dbReference>